<comment type="caution">
    <text evidence="1">The sequence shown here is derived from an EMBL/GenBank/DDBJ whole genome shotgun (WGS) entry which is preliminary data.</text>
</comment>
<dbReference type="Proteomes" id="UP001054837">
    <property type="component" value="Unassembled WGS sequence"/>
</dbReference>
<protein>
    <recommendedName>
        <fullName evidence="3">Ribosomal protein S10</fullName>
    </recommendedName>
</protein>
<reference evidence="1 2" key="1">
    <citation type="submission" date="2021-06" db="EMBL/GenBank/DDBJ databases">
        <title>Caerostris darwini draft genome.</title>
        <authorList>
            <person name="Kono N."/>
            <person name="Arakawa K."/>
        </authorList>
    </citation>
    <scope>NUCLEOTIDE SEQUENCE [LARGE SCALE GENOMIC DNA]</scope>
</reference>
<dbReference type="EMBL" id="BPLQ01002339">
    <property type="protein sequence ID" value="GIX91852.1"/>
    <property type="molecule type" value="Genomic_DNA"/>
</dbReference>
<dbReference type="AlphaFoldDB" id="A0AAV4P3Q2"/>
<evidence type="ECO:0008006" key="3">
    <source>
        <dbReference type="Google" id="ProtNLM"/>
    </source>
</evidence>
<gene>
    <name evidence="1" type="ORF">CDAR_221031</name>
</gene>
<evidence type="ECO:0000313" key="1">
    <source>
        <dbReference type="EMBL" id="GIX91852.1"/>
    </source>
</evidence>
<name>A0AAV4P3Q2_9ARAC</name>
<evidence type="ECO:0000313" key="2">
    <source>
        <dbReference type="Proteomes" id="UP001054837"/>
    </source>
</evidence>
<sequence length="142" mass="16511">MLFWRRTGKSVLREWLIHQPAPQLSHFAVFRKPLAAGSRSTISMRLRRQATCIDILHLSEPRGRIYSTLLFPGHVRERGRISNNVVLEKNRKKCFERMAHPSTRASIKPFPCFPKAVSCWLLLNDIDEAEASSDLYRYFTLV</sequence>
<organism evidence="1 2">
    <name type="scientific">Caerostris darwini</name>
    <dbReference type="NCBI Taxonomy" id="1538125"/>
    <lineage>
        <taxon>Eukaryota</taxon>
        <taxon>Metazoa</taxon>
        <taxon>Ecdysozoa</taxon>
        <taxon>Arthropoda</taxon>
        <taxon>Chelicerata</taxon>
        <taxon>Arachnida</taxon>
        <taxon>Araneae</taxon>
        <taxon>Araneomorphae</taxon>
        <taxon>Entelegynae</taxon>
        <taxon>Araneoidea</taxon>
        <taxon>Araneidae</taxon>
        <taxon>Caerostris</taxon>
    </lineage>
</organism>
<keyword evidence="2" id="KW-1185">Reference proteome</keyword>
<accession>A0AAV4P3Q2</accession>
<proteinExistence type="predicted"/>